<sequence length="149" mass="17156">MEFMLLSEFQEYVIKLEVLLMAEPTGSRGEGRHATSQMMRGLIAELCSKSKQKQIHGMNLLFISQNFCGAMLNLWLSYFFLLGLVPSHRLWKMVEWKRVVMSYPYNCCSGNHGFKVCHGAMNSPLALPATPIHLKRWRKVGLVEFLLYV</sequence>
<evidence type="ECO:0000256" key="1">
    <source>
        <dbReference type="SAM" id="Phobius"/>
    </source>
</evidence>
<dbReference type="AlphaFoldDB" id="A0A8T3AHJ6"/>
<evidence type="ECO:0000313" key="2">
    <source>
        <dbReference type="EMBL" id="KAI0495729.1"/>
    </source>
</evidence>
<keyword evidence="3" id="KW-1185">Reference proteome</keyword>
<organism evidence="2 3">
    <name type="scientific">Dendrobium nobile</name>
    <name type="common">Orchid</name>
    <dbReference type="NCBI Taxonomy" id="94219"/>
    <lineage>
        <taxon>Eukaryota</taxon>
        <taxon>Viridiplantae</taxon>
        <taxon>Streptophyta</taxon>
        <taxon>Embryophyta</taxon>
        <taxon>Tracheophyta</taxon>
        <taxon>Spermatophyta</taxon>
        <taxon>Magnoliopsida</taxon>
        <taxon>Liliopsida</taxon>
        <taxon>Asparagales</taxon>
        <taxon>Orchidaceae</taxon>
        <taxon>Epidendroideae</taxon>
        <taxon>Malaxideae</taxon>
        <taxon>Dendrobiinae</taxon>
        <taxon>Dendrobium</taxon>
    </lineage>
</organism>
<evidence type="ECO:0000313" key="3">
    <source>
        <dbReference type="Proteomes" id="UP000829196"/>
    </source>
</evidence>
<keyword evidence="1" id="KW-0472">Membrane</keyword>
<keyword evidence="1" id="KW-0812">Transmembrane</keyword>
<accession>A0A8T3AHJ6</accession>
<dbReference type="Proteomes" id="UP000829196">
    <property type="component" value="Unassembled WGS sequence"/>
</dbReference>
<keyword evidence="1" id="KW-1133">Transmembrane helix</keyword>
<gene>
    <name evidence="2" type="ORF">KFK09_022032</name>
</gene>
<proteinExistence type="predicted"/>
<name>A0A8T3AHJ6_DENNO</name>
<protein>
    <submittedName>
        <fullName evidence="2">Uncharacterized protein</fullName>
    </submittedName>
</protein>
<dbReference type="EMBL" id="JAGYWB010000016">
    <property type="protein sequence ID" value="KAI0495729.1"/>
    <property type="molecule type" value="Genomic_DNA"/>
</dbReference>
<comment type="caution">
    <text evidence="2">The sequence shown here is derived from an EMBL/GenBank/DDBJ whole genome shotgun (WGS) entry which is preliminary data.</text>
</comment>
<reference evidence="2" key="1">
    <citation type="journal article" date="2022" name="Front. Genet.">
        <title>Chromosome-Scale Assembly of the Dendrobium nobile Genome Provides Insights Into the Molecular Mechanism of the Biosynthesis of the Medicinal Active Ingredient of Dendrobium.</title>
        <authorList>
            <person name="Xu Q."/>
            <person name="Niu S.-C."/>
            <person name="Li K.-L."/>
            <person name="Zheng P.-J."/>
            <person name="Zhang X.-J."/>
            <person name="Jia Y."/>
            <person name="Liu Y."/>
            <person name="Niu Y.-X."/>
            <person name="Yu L.-H."/>
            <person name="Chen D.-F."/>
            <person name="Zhang G.-Q."/>
        </authorList>
    </citation>
    <scope>NUCLEOTIDE SEQUENCE</scope>
    <source>
        <tissue evidence="2">Leaf</tissue>
    </source>
</reference>
<feature type="transmembrane region" description="Helical" evidence="1">
    <location>
        <begin position="60"/>
        <end position="85"/>
    </location>
</feature>